<name>X1S952_9ZZZZ</name>
<feature type="compositionally biased region" description="Acidic residues" evidence="1">
    <location>
        <begin position="21"/>
        <end position="32"/>
    </location>
</feature>
<dbReference type="AlphaFoldDB" id="X1S952"/>
<accession>X1S952</accession>
<evidence type="ECO:0000256" key="1">
    <source>
        <dbReference type="SAM" id="MobiDB-lite"/>
    </source>
</evidence>
<reference evidence="2" key="1">
    <citation type="journal article" date="2014" name="Front. Microbiol.">
        <title>High frequency of phylogenetically diverse reductive dehalogenase-homologous genes in deep subseafloor sedimentary metagenomes.</title>
        <authorList>
            <person name="Kawai M."/>
            <person name="Futagami T."/>
            <person name="Toyoda A."/>
            <person name="Takaki Y."/>
            <person name="Nishi S."/>
            <person name="Hori S."/>
            <person name="Arai W."/>
            <person name="Tsubouchi T."/>
            <person name="Morono Y."/>
            <person name="Uchiyama I."/>
            <person name="Ito T."/>
            <person name="Fujiyama A."/>
            <person name="Inagaki F."/>
            <person name="Takami H."/>
        </authorList>
    </citation>
    <scope>NUCLEOTIDE SEQUENCE</scope>
    <source>
        <strain evidence="2">Expedition CK06-06</strain>
    </source>
</reference>
<sequence length="39" mass="4563">MDQLIIWVDGGIWDNSTWDPQVDDDGQEEDDISERVDVR</sequence>
<proteinExistence type="predicted"/>
<evidence type="ECO:0000313" key="2">
    <source>
        <dbReference type="EMBL" id="GAI89572.1"/>
    </source>
</evidence>
<protein>
    <submittedName>
        <fullName evidence="2">Uncharacterized protein</fullName>
    </submittedName>
</protein>
<organism evidence="2">
    <name type="scientific">marine sediment metagenome</name>
    <dbReference type="NCBI Taxonomy" id="412755"/>
    <lineage>
        <taxon>unclassified sequences</taxon>
        <taxon>metagenomes</taxon>
        <taxon>ecological metagenomes</taxon>
    </lineage>
</organism>
<dbReference type="EMBL" id="BARW01024218">
    <property type="protein sequence ID" value="GAI89572.1"/>
    <property type="molecule type" value="Genomic_DNA"/>
</dbReference>
<gene>
    <name evidence="2" type="ORF">S12H4_39971</name>
</gene>
<comment type="caution">
    <text evidence="2">The sequence shown here is derived from an EMBL/GenBank/DDBJ whole genome shotgun (WGS) entry which is preliminary data.</text>
</comment>
<feature type="region of interest" description="Disordered" evidence="1">
    <location>
        <begin position="15"/>
        <end position="39"/>
    </location>
</feature>